<keyword evidence="4" id="KW-0238">DNA-binding</keyword>
<dbReference type="SMART" id="SM00380">
    <property type="entry name" value="AP2"/>
    <property type="match status" value="1"/>
</dbReference>
<dbReference type="CDD" id="cd00018">
    <property type="entry name" value="AP2"/>
    <property type="match status" value="1"/>
</dbReference>
<dbReference type="STRING" id="218851.A0A2G5CBN7"/>
<dbReference type="PANTHER" id="PTHR31190">
    <property type="entry name" value="DNA-BINDING DOMAIN"/>
    <property type="match status" value="1"/>
</dbReference>
<evidence type="ECO:0000256" key="3">
    <source>
        <dbReference type="ARBA" id="ARBA00023015"/>
    </source>
</evidence>
<gene>
    <name evidence="10" type="ORF">AQUCO_06700007v1</name>
</gene>
<feature type="region of interest" description="Disordered" evidence="8">
    <location>
        <begin position="59"/>
        <end position="83"/>
    </location>
</feature>
<dbReference type="AlphaFoldDB" id="A0A2G5CBN7"/>
<dbReference type="OrthoDB" id="674504at2759"/>
<dbReference type="GO" id="GO:0009873">
    <property type="term" value="P:ethylene-activated signaling pathway"/>
    <property type="evidence" value="ECO:0007669"/>
    <property type="project" value="UniProtKB-KW"/>
</dbReference>
<organism evidence="10 11">
    <name type="scientific">Aquilegia coerulea</name>
    <name type="common">Rocky mountain columbine</name>
    <dbReference type="NCBI Taxonomy" id="218851"/>
    <lineage>
        <taxon>Eukaryota</taxon>
        <taxon>Viridiplantae</taxon>
        <taxon>Streptophyta</taxon>
        <taxon>Embryophyta</taxon>
        <taxon>Tracheophyta</taxon>
        <taxon>Spermatophyta</taxon>
        <taxon>Magnoliopsida</taxon>
        <taxon>Ranunculales</taxon>
        <taxon>Ranunculaceae</taxon>
        <taxon>Thalictroideae</taxon>
        <taxon>Aquilegia</taxon>
    </lineage>
</organism>
<dbReference type="Proteomes" id="UP000230069">
    <property type="component" value="Unassembled WGS sequence"/>
</dbReference>
<keyword evidence="2" id="KW-0936">Ethylene signaling pathway</keyword>
<evidence type="ECO:0000256" key="8">
    <source>
        <dbReference type="SAM" id="MobiDB-lite"/>
    </source>
</evidence>
<evidence type="ECO:0000256" key="1">
    <source>
        <dbReference type="ARBA" id="ARBA00004123"/>
    </source>
</evidence>
<dbReference type="SUPFAM" id="SSF54171">
    <property type="entry name" value="DNA-binding domain"/>
    <property type="match status" value="1"/>
</dbReference>
<keyword evidence="6" id="KW-0804">Transcription</keyword>
<feature type="compositionally biased region" description="Low complexity" evidence="8">
    <location>
        <begin position="65"/>
        <end position="83"/>
    </location>
</feature>
<dbReference type="GO" id="GO:0003700">
    <property type="term" value="F:DNA-binding transcription factor activity"/>
    <property type="evidence" value="ECO:0007669"/>
    <property type="project" value="InterPro"/>
</dbReference>
<feature type="domain" description="AP2/ERF" evidence="9">
    <location>
        <begin position="143"/>
        <end position="201"/>
    </location>
</feature>
<dbReference type="GO" id="GO:0000976">
    <property type="term" value="F:transcription cis-regulatory region binding"/>
    <property type="evidence" value="ECO:0007669"/>
    <property type="project" value="UniProtKB-ARBA"/>
</dbReference>
<evidence type="ECO:0000313" key="10">
    <source>
        <dbReference type="EMBL" id="PIA28684.1"/>
    </source>
</evidence>
<proteinExistence type="predicted"/>
<dbReference type="InterPro" id="IPR016177">
    <property type="entry name" value="DNA-bd_dom_sf"/>
</dbReference>
<dbReference type="InParanoid" id="A0A2G5CBN7"/>
<name>A0A2G5CBN7_AQUCA</name>
<keyword evidence="7" id="KW-0539">Nucleus</keyword>
<reference evidence="10 11" key="1">
    <citation type="submission" date="2017-09" db="EMBL/GenBank/DDBJ databases">
        <title>WGS assembly of Aquilegia coerulea Goldsmith.</title>
        <authorList>
            <person name="Hodges S."/>
            <person name="Kramer E."/>
            <person name="Nordborg M."/>
            <person name="Tomkins J."/>
            <person name="Borevitz J."/>
            <person name="Derieg N."/>
            <person name="Yan J."/>
            <person name="Mihaltcheva S."/>
            <person name="Hayes R.D."/>
            <person name="Rokhsar D."/>
        </authorList>
    </citation>
    <scope>NUCLEOTIDE SEQUENCE [LARGE SCALE GENOMIC DNA]</scope>
    <source>
        <strain evidence="11">cv. Goldsmith</strain>
    </source>
</reference>
<dbReference type="PANTHER" id="PTHR31190:SF499">
    <property type="entry name" value="ETHYLENE-RESPONSIVE TRANSCRIPTION FACTOR ERF105"/>
    <property type="match status" value="1"/>
</dbReference>
<keyword evidence="11" id="KW-1185">Reference proteome</keyword>
<dbReference type="EMBL" id="KZ305084">
    <property type="protein sequence ID" value="PIA28684.1"/>
    <property type="molecule type" value="Genomic_DNA"/>
</dbReference>
<evidence type="ECO:0000256" key="7">
    <source>
        <dbReference type="ARBA" id="ARBA00023242"/>
    </source>
</evidence>
<dbReference type="Gene3D" id="3.30.730.10">
    <property type="entry name" value="AP2/ERF domain"/>
    <property type="match status" value="1"/>
</dbReference>
<keyword evidence="5" id="KW-0010">Activator</keyword>
<evidence type="ECO:0000256" key="2">
    <source>
        <dbReference type="ARBA" id="ARBA00022745"/>
    </source>
</evidence>
<dbReference type="InterPro" id="IPR036955">
    <property type="entry name" value="AP2/ERF_dom_sf"/>
</dbReference>
<evidence type="ECO:0000256" key="6">
    <source>
        <dbReference type="ARBA" id="ARBA00023163"/>
    </source>
</evidence>
<sequence length="317" mass="35409">MATTTPDEASTIDLIRQHLLGDFASLESFLNSDFSFCNSKLQSENDQIKPPELLLLRSQSEPIYSQSTTTTTTSSSSSESTISEPEAKHNFFQVFPNSSISQSKIHESSFNKRRPSLKLDVPSLKPQQAQVIVSSGESEEKKHYRGVRQRPWGKFAAEIRDPSRKGARVWLGTFETAIEAAKAYDRAAFKMRGSKAILNFPLEINSAEFETTQPIITTKKTTNSNPRKRSRNVEVIKIEEEEEEEVVEKKMIKKEKLEETIDSSSSSVVVVVTPPPLTPSSWMTAWEGLEVNGVFNVPPLSPLSPHPSIGYSQLMVT</sequence>
<dbReference type="PROSITE" id="PS51032">
    <property type="entry name" value="AP2_ERF"/>
    <property type="match status" value="1"/>
</dbReference>
<accession>A0A2G5CBN7</accession>
<evidence type="ECO:0000259" key="9">
    <source>
        <dbReference type="PROSITE" id="PS51032"/>
    </source>
</evidence>
<dbReference type="Pfam" id="PF00847">
    <property type="entry name" value="AP2"/>
    <property type="match status" value="1"/>
</dbReference>
<dbReference type="FunFam" id="3.30.730.10:FF:000001">
    <property type="entry name" value="Ethylene-responsive transcription factor 2"/>
    <property type="match status" value="1"/>
</dbReference>
<dbReference type="PRINTS" id="PR00367">
    <property type="entry name" value="ETHRSPELEMNT"/>
</dbReference>
<evidence type="ECO:0000256" key="5">
    <source>
        <dbReference type="ARBA" id="ARBA00023159"/>
    </source>
</evidence>
<dbReference type="FunCoup" id="A0A2G5CBN7">
    <property type="interactions" value="15"/>
</dbReference>
<evidence type="ECO:0000313" key="11">
    <source>
        <dbReference type="Proteomes" id="UP000230069"/>
    </source>
</evidence>
<comment type="subcellular location">
    <subcellularLocation>
        <location evidence="1">Nucleus</location>
    </subcellularLocation>
</comment>
<dbReference type="GO" id="GO:0006950">
    <property type="term" value="P:response to stress"/>
    <property type="evidence" value="ECO:0007669"/>
    <property type="project" value="UniProtKB-ARBA"/>
</dbReference>
<dbReference type="GO" id="GO:0005634">
    <property type="term" value="C:nucleus"/>
    <property type="evidence" value="ECO:0007669"/>
    <property type="project" value="UniProtKB-SubCell"/>
</dbReference>
<keyword evidence="3" id="KW-0805">Transcription regulation</keyword>
<protein>
    <recommendedName>
        <fullName evidence="9">AP2/ERF domain-containing protein</fullName>
    </recommendedName>
</protein>
<dbReference type="InterPro" id="IPR044808">
    <property type="entry name" value="ERF_plant"/>
</dbReference>
<evidence type="ECO:0000256" key="4">
    <source>
        <dbReference type="ARBA" id="ARBA00023125"/>
    </source>
</evidence>
<dbReference type="InterPro" id="IPR001471">
    <property type="entry name" value="AP2/ERF_dom"/>
</dbReference>